<sequence>MRTATLHTIPNFLKFIMNQYLEDFLTEFPLQPGGVKPFKSSLDKYIERVPDALIVFWQEVGWSGFADGLLWTTDPEEMQPVIELWLENVDLVDASLYTAITRSAFGEIHLWGKKTGMNVIIEPLFGTVTVFEPHFSEDKEDLELIAFFGSKVKKNFDFRDDKEKLLFKKALKKLGPLNSDEIYAFEPALSIGGLPKIENLVKVKMIEHLAMLAQLAEVDLVRMDIGRFL</sequence>
<protein>
    <recommendedName>
        <fullName evidence="5">GAD-like domain protein</fullName>
    </recommendedName>
</protein>
<dbReference type="InterPro" id="IPR015002">
    <property type="entry name" value="T6SS_Tdi1_C"/>
</dbReference>
<evidence type="ECO:0000259" key="1">
    <source>
        <dbReference type="Pfam" id="PF08887"/>
    </source>
</evidence>
<evidence type="ECO:0000313" key="3">
    <source>
        <dbReference type="EMBL" id="MBB6136507.1"/>
    </source>
</evidence>
<reference evidence="3 4" key="1">
    <citation type="submission" date="2020-08" db="EMBL/GenBank/DDBJ databases">
        <title>The Agave Microbiome: Exploring the role of microbial communities in plant adaptations to desert environments.</title>
        <authorList>
            <person name="Partida-Martinez L.P."/>
        </authorList>
    </citation>
    <scope>NUCLEOTIDE SEQUENCE [LARGE SCALE GENOMIC DNA]</scope>
    <source>
        <strain evidence="3 4">AT3.2</strain>
    </source>
</reference>
<dbReference type="EMBL" id="JACHBX010000006">
    <property type="protein sequence ID" value="MBB6136507.1"/>
    <property type="molecule type" value="Genomic_DNA"/>
</dbReference>
<dbReference type="RefSeq" id="WP_183558344.1">
    <property type="nucleotide sequence ID" value="NZ_JACHBX010000006.1"/>
</dbReference>
<keyword evidence="4" id="KW-1185">Reference proteome</keyword>
<dbReference type="Proteomes" id="UP000540787">
    <property type="component" value="Unassembled WGS sequence"/>
</dbReference>
<comment type="caution">
    <text evidence="3">The sequence shown here is derived from an EMBL/GenBank/DDBJ whole genome shotgun (WGS) entry which is preliminary data.</text>
</comment>
<evidence type="ECO:0000259" key="2">
    <source>
        <dbReference type="Pfam" id="PF08906"/>
    </source>
</evidence>
<name>A0A7W9X4Q8_9BURK</name>
<dbReference type="InterPro" id="IPR014983">
    <property type="entry name" value="GAD-rel"/>
</dbReference>
<feature type="domain" description="T6SS immunity protein Tdi1 C-terminal" evidence="2">
    <location>
        <begin position="146"/>
        <end position="215"/>
    </location>
</feature>
<organism evidence="3 4">
    <name type="scientific">Massilia aurea</name>
    <dbReference type="NCBI Taxonomy" id="373040"/>
    <lineage>
        <taxon>Bacteria</taxon>
        <taxon>Pseudomonadati</taxon>
        <taxon>Pseudomonadota</taxon>
        <taxon>Betaproteobacteria</taxon>
        <taxon>Burkholderiales</taxon>
        <taxon>Oxalobacteraceae</taxon>
        <taxon>Telluria group</taxon>
        <taxon>Massilia</taxon>
    </lineage>
</organism>
<evidence type="ECO:0008006" key="5">
    <source>
        <dbReference type="Google" id="ProtNLM"/>
    </source>
</evidence>
<gene>
    <name evidence="3" type="ORF">HD842_004685</name>
</gene>
<evidence type="ECO:0000313" key="4">
    <source>
        <dbReference type="Proteomes" id="UP000540787"/>
    </source>
</evidence>
<dbReference type="Pfam" id="PF08887">
    <property type="entry name" value="GAD-like"/>
    <property type="match status" value="1"/>
</dbReference>
<accession>A0A7W9X4Q8</accession>
<dbReference type="AlphaFoldDB" id="A0A7W9X4Q8"/>
<dbReference type="Pfam" id="PF08906">
    <property type="entry name" value="T6SS_Tdi1_C"/>
    <property type="match status" value="1"/>
</dbReference>
<feature type="domain" description="GAD-related" evidence="1">
    <location>
        <begin position="21"/>
        <end position="122"/>
    </location>
</feature>
<proteinExistence type="predicted"/>